<evidence type="ECO:0000313" key="2">
    <source>
        <dbReference type="Proteomes" id="UP001159363"/>
    </source>
</evidence>
<gene>
    <name evidence="1" type="ORF">PR048_028600</name>
</gene>
<proteinExistence type="predicted"/>
<organism evidence="1 2">
    <name type="scientific">Dryococelus australis</name>
    <dbReference type="NCBI Taxonomy" id="614101"/>
    <lineage>
        <taxon>Eukaryota</taxon>
        <taxon>Metazoa</taxon>
        <taxon>Ecdysozoa</taxon>
        <taxon>Arthropoda</taxon>
        <taxon>Hexapoda</taxon>
        <taxon>Insecta</taxon>
        <taxon>Pterygota</taxon>
        <taxon>Neoptera</taxon>
        <taxon>Polyneoptera</taxon>
        <taxon>Phasmatodea</taxon>
        <taxon>Verophasmatodea</taxon>
        <taxon>Anareolatae</taxon>
        <taxon>Phasmatidae</taxon>
        <taxon>Eurycanthinae</taxon>
        <taxon>Dryococelus</taxon>
    </lineage>
</organism>
<protein>
    <submittedName>
        <fullName evidence="1">Uncharacterized protein</fullName>
    </submittedName>
</protein>
<dbReference type="EMBL" id="JARBHB010000013">
    <property type="protein sequence ID" value="KAJ8869608.1"/>
    <property type="molecule type" value="Genomic_DNA"/>
</dbReference>
<keyword evidence="2" id="KW-1185">Reference proteome</keyword>
<sequence length="115" mass="12994">MVVRAVMHYGTMKRRRHLQDTLNPFELRVVDFIRHLHSSRALAHDLCKQVSSFLQSQPSNHLPLHTHVLAAVKIFVTSSYQRSDGQDFALAVAQSSVSNCVRKISSLITENFAGH</sequence>
<name>A0ABQ9GDT8_9NEOP</name>
<comment type="caution">
    <text evidence="1">The sequence shown here is derived from an EMBL/GenBank/DDBJ whole genome shotgun (WGS) entry which is preliminary data.</text>
</comment>
<accession>A0ABQ9GDT8</accession>
<reference evidence="1 2" key="1">
    <citation type="submission" date="2023-02" db="EMBL/GenBank/DDBJ databases">
        <title>LHISI_Scaffold_Assembly.</title>
        <authorList>
            <person name="Stuart O.P."/>
            <person name="Cleave R."/>
            <person name="Magrath M.J.L."/>
            <person name="Mikheyev A.S."/>
        </authorList>
    </citation>
    <scope>NUCLEOTIDE SEQUENCE [LARGE SCALE GENOMIC DNA]</scope>
    <source>
        <strain evidence="1">Daus_M_001</strain>
        <tissue evidence="1">Leg muscle</tissue>
    </source>
</reference>
<dbReference type="Proteomes" id="UP001159363">
    <property type="component" value="Chromosome 12"/>
</dbReference>
<evidence type="ECO:0000313" key="1">
    <source>
        <dbReference type="EMBL" id="KAJ8869608.1"/>
    </source>
</evidence>